<sequence length="60" mass="5535">MISGGGSGVGVGGDESPASSPKASQAPAADKGDHEGQGVVESAKEALAGAAQSAKEAVGL</sequence>
<evidence type="ECO:0000313" key="3">
    <source>
        <dbReference type="Proteomes" id="UP000239899"/>
    </source>
</evidence>
<comment type="caution">
    <text evidence="2">The sequence shown here is derived from an EMBL/GenBank/DDBJ whole genome shotgun (WGS) entry which is preliminary data.</text>
</comment>
<gene>
    <name evidence="2" type="ORF">C2E21_1427</name>
</gene>
<reference evidence="2 3" key="1">
    <citation type="journal article" date="2018" name="Plant J.">
        <title>Genome sequences of Chlorella sorokiniana UTEX 1602 and Micractinium conductrix SAG 241.80: implications to maltose excretion by a green alga.</title>
        <authorList>
            <person name="Arriola M.B."/>
            <person name="Velmurugan N."/>
            <person name="Zhang Y."/>
            <person name="Plunkett M.H."/>
            <person name="Hondzo H."/>
            <person name="Barney B.M."/>
        </authorList>
    </citation>
    <scope>NUCLEOTIDE SEQUENCE [LARGE SCALE GENOMIC DNA]</scope>
    <source>
        <strain evidence="3">UTEX 1602</strain>
    </source>
</reference>
<protein>
    <submittedName>
        <fullName evidence="2">Autophagy-related 9A</fullName>
    </submittedName>
</protein>
<name>A0A2P6U088_CHLSO</name>
<accession>A0A2P6U088</accession>
<feature type="compositionally biased region" description="Gly residues" evidence="1">
    <location>
        <begin position="1"/>
        <end position="13"/>
    </location>
</feature>
<evidence type="ECO:0000313" key="2">
    <source>
        <dbReference type="EMBL" id="PRW59724.1"/>
    </source>
</evidence>
<feature type="compositionally biased region" description="Low complexity" evidence="1">
    <location>
        <begin position="16"/>
        <end position="29"/>
    </location>
</feature>
<dbReference type="EMBL" id="LHPG02000003">
    <property type="protein sequence ID" value="PRW59724.1"/>
    <property type="molecule type" value="Genomic_DNA"/>
</dbReference>
<keyword evidence="3" id="KW-1185">Reference proteome</keyword>
<dbReference type="Proteomes" id="UP000239899">
    <property type="component" value="Unassembled WGS sequence"/>
</dbReference>
<evidence type="ECO:0000256" key="1">
    <source>
        <dbReference type="SAM" id="MobiDB-lite"/>
    </source>
</evidence>
<feature type="region of interest" description="Disordered" evidence="1">
    <location>
        <begin position="1"/>
        <end position="60"/>
    </location>
</feature>
<dbReference type="AlphaFoldDB" id="A0A2P6U088"/>
<organism evidence="2 3">
    <name type="scientific">Chlorella sorokiniana</name>
    <name type="common">Freshwater green alga</name>
    <dbReference type="NCBI Taxonomy" id="3076"/>
    <lineage>
        <taxon>Eukaryota</taxon>
        <taxon>Viridiplantae</taxon>
        <taxon>Chlorophyta</taxon>
        <taxon>core chlorophytes</taxon>
        <taxon>Trebouxiophyceae</taxon>
        <taxon>Chlorellales</taxon>
        <taxon>Chlorellaceae</taxon>
        <taxon>Chlorella clade</taxon>
        <taxon>Chlorella</taxon>
    </lineage>
</organism>
<proteinExistence type="predicted"/>